<evidence type="ECO:0000313" key="2">
    <source>
        <dbReference type="Proteomes" id="UP000006729"/>
    </source>
</evidence>
<reference evidence="1 2" key="1">
    <citation type="journal article" date="2006" name="Science">
        <title>The genome of black cottonwood, Populus trichocarpa (Torr. &amp; Gray).</title>
        <authorList>
            <person name="Tuskan G.A."/>
            <person name="Difazio S."/>
            <person name="Jansson S."/>
            <person name="Bohlmann J."/>
            <person name="Grigoriev I."/>
            <person name="Hellsten U."/>
            <person name="Putnam N."/>
            <person name="Ralph S."/>
            <person name="Rombauts S."/>
            <person name="Salamov A."/>
            <person name="Schein J."/>
            <person name="Sterck L."/>
            <person name="Aerts A."/>
            <person name="Bhalerao R.R."/>
            <person name="Bhalerao R.P."/>
            <person name="Blaudez D."/>
            <person name="Boerjan W."/>
            <person name="Brun A."/>
            <person name="Brunner A."/>
            <person name="Busov V."/>
            <person name="Campbell M."/>
            <person name="Carlson J."/>
            <person name="Chalot M."/>
            <person name="Chapman J."/>
            <person name="Chen G.L."/>
            <person name="Cooper D."/>
            <person name="Coutinho P.M."/>
            <person name="Couturier J."/>
            <person name="Covert S."/>
            <person name="Cronk Q."/>
            <person name="Cunningham R."/>
            <person name="Davis J."/>
            <person name="Degroeve S."/>
            <person name="Dejardin A."/>
            <person name="Depamphilis C."/>
            <person name="Detter J."/>
            <person name="Dirks B."/>
            <person name="Dubchak I."/>
            <person name="Duplessis S."/>
            <person name="Ehlting J."/>
            <person name="Ellis B."/>
            <person name="Gendler K."/>
            <person name="Goodstein D."/>
            <person name="Gribskov M."/>
            <person name="Grimwood J."/>
            <person name="Groover A."/>
            <person name="Gunter L."/>
            <person name="Hamberger B."/>
            <person name="Heinze B."/>
            <person name="Helariutta Y."/>
            <person name="Henrissat B."/>
            <person name="Holligan D."/>
            <person name="Holt R."/>
            <person name="Huang W."/>
            <person name="Islam-Faridi N."/>
            <person name="Jones S."/>
            <person name="Jones-Rhoades M."/>
            <person name="Jorgensen R."/>
            <person name="Joshi C."/>
            <person name="Kangasjarvi J."/>
            <person name="Karlsson J."/>
            <person name="Kelleher C."/>
            <person name="Kirkpatrick R."/>
            <person name="Kirst M."/>
            <person name="Kohler A."/>
            <person name="Kalluri U."/>
            <person name="Larimer F."/>
            <person name="Leebens-Mack J."/>
            <person name="Leple J.C."/>
            <person name="Locascio P."/>
            <person name="Lou Y."/>
            <person name="Lucas S."/>
            <person name="Martin F."/>
            <person name="Montanini B."/>
            <person name="Napoli C."/>
            <person name="Nelson D.R."/>
            <person name="Nelson C."/>
            <person name="Nieminen K."/>
            <person name="Nilsson O."/>
            <person name="Pereda V."/>
            <person name="Peter G."/>
            <person name="Philippe R."/>
            <person name="Pilate G."/>
            <person name="Poliakov A."/>
            <person name="Razumovskaya J."/>
            <person name="Richardson P."/>
            <person name="Rinaldi C."/>
            <person name="Ritland K."/>
            <person name="Rouze P."/>
            <person name="Ryaboy D."/>
            <person name="Schmutz J."/>
            <person name="Schrader J."/>
            <person name="Segerman B."/>
            <person name="Shin H."/>
            <person name="Siddiqui A."/>
            <person name="Sterky F."/>
            <person name="Terry A."/>
            <person name="Tsai C.J."/>
            <person name="Uberbacher E."/>
            <person name="Unneberg P."/>
            <person name="Vahala J."/>
            <person name="Wall K."/>
            <person name="Wessler S."/>
            <person name="Yang G."/>
            <person name="Yin T."/>
            <person name="Douglas C."/>
            <person name="Marra M."/>
            <person name="Sandberg G."/>
            <person name="Van de Peer Y."/>
            <person name="Rokhsar D."/>
        </authorList>
    </citation>
    <scope>NUCLEOTIDE SEQUENCE [LARGE SCALE GENOMIC DNA]</scope>
    <source>
        <strain evidence="2">cv. Nisqually</strain>
    </source>
</reference>
<gene>
    <name evidence="1" type="ORF">POPTR_009G008800</name>
</gene>
<keyword evidence="2" id="KW-1185">Reference proteome</keyword>
<proteinExistence type="predicted"/>
<dbReference type="Proteomes" id="UP000006729">
    <property type="component" value="Chromosome 9"/>
</dbReference>
<organism evidence="1 2">
    <name type="scientific">Populus trichocarpa</name>
    <name type="common">Western balsam poplar</name>
    <name type="synonym">Populus balsamifera subsp. trichocarpa</name>
    <dbReference type="NCBI Taxonomy" id="3694"/>
    <lineage>
        <taxon>Eukaryota</taxon>
        <taxon>Viridiplantae</taxon>
        <taxon>Streptophyta</taxon>
        <taxon>Embryophyta</taxon>
        <taxon>Tracheophyta</taxon>
        <taxon>Spermatophyta</taxon>
        <taxon>Magnoliopsida</taxon>
        <taxon>eudicotyledons</taxon>
        <taxon>Gunneridae</taxon>
        <taxon>Pentapetalae</taxon>
        <taxon>rosids</taxon>
        <taxon>fabids</taxon>
        <taxon>Malpighiales</taxon>
        <taxon>Salicaceae</taxon>
        <taxon>Saliceae</taxon>
        <taxon>Populus</taxon>
    </lineage>
</organism>
<evidence type="ECO:0008006" key="3">
    <source>
        <dbReference type="Google" id="ProtNLM"/>
    </source>
</evidence>
<dbReference type="EMBL" id="CM009298">
    <property type="protein sequence ID" value="PNT18879.1"/>
    <property type="molecule type" value="Genomic_DNA"/>
</dbReference>
<dbReference type="SUPFAM" id="SSF56219">
    <property type="entry name" value="DNase I-like"/>
    <property type="match status" value="1"/>
</dbReference>
<sequence length="83" mass="9582">MIISWNVCNLGSLSKRKFIKEAIRDYGISFCLLVETKVTNCSSALINFLWPKHCIRWVLIDAMSKSGGMLLMWDESIFFGKIY</sequence>
<dbReference type="AlphaFoldDB" id="A0A2K1Z0R5"/>
<accession>A0A2K1Z0R5</accession>
<evidence type="ECO:0000313" key="1">
    <source>
        <dbReference type="EMBL" id="PNT18879.1"/>
    </source>
</evidence>
<name>A0A2K1Z0R5_POPTR</name>
<dbReference type="InParanoid" id="A0A2K1Z0R5"/>
<dbReference type="InterPro" id="IPR036691">
    <property type="entry name" value="Endo/exonu/phosph_ase_sf"/>
</dbReference>
<dbReference type="Gene3D" id="3.60.10.10">
    <property type="entry name" value="Endonuclease/exonuclease/phosphatase"/>
    <property type="match status" value="1"/>
</dbReference>
<protein>
    <recommendedName>
        <fullName evidence="3">Endonuclease/exonuclease/phosphatase domain-containing protein</fullName>
    </recommendedName>
</protein>